<dbReference type="Pfam" id="PF00593">
    <property type="entry name" value="TonB_dep_Rec_b-barrel"/>
    <property type="match status" value="1"/>
</dbReference>
<name>A0A1I6LQ64_9BACT</name>
<keyword evidence="18" id="KW-1185">Reference proteome</keyword>
<dbReference type="InterPro" id="IPR012910">
    <property type="entry name" value="Plug_dom"/>
</dbReference>
<protein>
    <submittedName>
        <fullName evidence="17">Iron complex outermembrane recepter protein</fullName>
    </submittedName>
</protein>
<evidence type="ECO:0000313" key="18">
    <source>
        <dbReference type="Proteomes" id="UP000199024"/>
    </source>
</evidence>
<keyword evidence="10 12" id="KW-0472">Membrane</keyword>
<dbReference type="Gene3D" id="2.170.130.10">
    <property type="entry name" value="TonB-dependent receptor, plug domain"/>
    <property type="match status" value="1"/>
</dbReference>
<evidence type="ECO:0000256" key="13">
    <source>
        <dbReference type="SAM" id="MobiDB-lite"/>
    </source>
</evidence>
<reference evidence="17 18" key="1">
    <citation type="submission" date="2016-10" db="EMBL/GenBank/DDBJ databases">
        <authorList>
            <person name="de Groot N.N."/>
        </authorList>
    </citation>
    <scope>NUCLEOTIDE SEQUENCE [LARGE SCALE GENOMIC DNA]</scope>
    <source>
        <strain evidence="17 18">DSM 21001</strain>
    </source>
</reference>
<dbReference type="Proteomes" id="UP000199024">
    <property type="component" value="Unassembled WGS sequence"/>
</dbReference>
<keyword evidence="2" id="KW-0813">Transport</keyword>
<dbReference type="RefSeq" id="WP_089837348.1">
    <property type="nucleotide sequence ID" value="NZ_FOZL01000001.1"/>
</dbReference>
<evidence type="ECO:0000256" key="3">
    <source>
        <dbReference type="ARBA" id="ARBA00022452"/>
    </source>
</evidence>
<keyword evidence="6 14" id="KW-0732">Signal</keyword>
<keyword evidence="9 12" id="KW-0798">TonB box</keyword>
<organism evidence="17 18">
    <name type="scientific">Granulicella pectinivorans</name>
    <dbReference type="NCBI Taxonomy" id="474950"/>
    <lineage>
        <taxon>Bacteria</taxon>
        <taxon>Pseudomonadati</taxon>
        <taxon>Acidobacteriota</taxon>
        <taxon>Terriglobia</taxon>
        <taxon>Terriglobales</taxon>
        <taxon>Acidobacteriaceae</taxon>
        <taxon>Granulicella</taxon>
    </lineage>
</organism>
<feature type="chain" id="PRO_5011596053" evidence="14">
    <location>
        <begin position="24"/>
        <end position="802"/>
    </location>
</feature>
<dbReference type="InterPro" id="IPR037066">
    <property type="entry name" value="Plug_dom_sf"/>
</dbReference>
<accession>A0A1I6LQ64</accession>
<proteinExistence type="inferred from homology"/>
<keyword evidence="11" id="KW-0998">Cell outer membrane</keyword>
<sequence>MKKTLLVAATLAATLLGATRAKAQQDPAPQPPAPTPARATSTEQVTVTAQGETRDVQSIDQKILLEQTPGTSPIAVLNRLPSVSITSADPYGAYEWAVRISIRGFNQNQLGFTLDDVPLGDMSYGNLNGLHISRALIDENLGHAALSQGTGSLDTASTSNLGGAVQFYSTDPSDKRGFQATQSFGSFNGSRTFARYDTGLLKTHTRLFVDGVYQTSNKWRGDGPIRQSYFQFNTKLQQFVGSKGVLTVYADYSNRQEVDYQDENKVWVNTLGYKTDNFGDWKTALQAANAYNAQGGGGKVFAGISTAFPGSIPLLQPGGFGDLSNDPEDVGYYAAGGLRKDFLGYVNYKTALTDHLTSKTTVYGHHNNGAGLWYTPYVATYDVSGTAVSPISERTSEYRIARGGVISTLSYETPRNTLEGGVWFEKESFDLARRYYATTLDGPGRSIYDTPVFPFWTQWAYNFPTNLFQIHLQDQFKLTSAITLAAGFKTSETYTTGTLVGYNVGINLAPTDSTANYAQGKLTSGKPFLPQVGVNVKLNAANEVFASVAENVRAFQAGGKGFGTSPWGTTQAGFNALTSNLKSESSWSEEAGYRLTNNHVQAQASFFHVNFSNRLLAIQQGPGIAGNASILSNVGGVTTNGVDGAITTRLTSDWSFYNALTFSKSTYDSNYNASPTSVIQTGGKIAVDSPQVLYKTALTYSHRGFDAHMGADYMGKRYFTYTNDNSVGGRMLGEFGTSYHVDEVGPFDQLKLQLNVYNIASTKYWGTIGTNGFVASDPTSVNNNTLQPGAPRAITGTFSVKF</sequence>
<evidence type="ECO:0000259" key="16">
    <source>
        <dbReference type="Pfam" id="PF07715"/>
    </source>
</evidence>
<feature type="signal peptide" evidence="14">
    <location>
        <begin position="1"/>
        <end position="23"/>
    </location>
</feature>
<keyword evidence="4" id="KW-0410">Iron transport</keyword>
<dbReference type="AlphaFoldDB" id="A0A1I6LQ64"/>
<evidence type="ECO:0000256" key="8">
    <source>
        <dbReference type="ARBA" id="ARBA00023065"/>
    </source>
</evidence>
<dbReference type="SUPFAM" id="SSF56935">
    <property type="entry name" value="Porins"/>
    <property type="match status" value="1"/>
</dbReference>
<dbReference type="Gene3D" id="2.40.170.20">
    <property type="entry name" value="TonB-dependent receptor, beta-barrel domain"/>
    <property type="match status" value="1"/>
</dbReference>
<dbReference type="PANTHER" id="PTHR32552">
    <property type="entry name" value="FERRICHROME IRON RECEPTOR-RELATED"/>
    <property type="match status" value="1"/>
</dbReference>
<evidence type="ECO:0000256" key="5">
    <source>
        <dbReference type="ARBA" id="ARBA00022692"/>
    </source>
</evidence>
<feature type="domain" description="TonB-dependent receptor plug" evidence="16">
    <location>
        <begin position="53"/>
        <end position="134"/>
    </location>
</feature>
<keyword evidence="7" id="KW-0408">Iron</keyword>
<dbReference type="EMBL" id="FOZL01000001">
    <property type="protein sequence ID" value="SFS05616.1"/>
    <property type="molecule type" value="Genomic_DNA"/>
</dbReference>
<dbReference type="GO" id="GO:0015344">
    <property type="term" value="F:siderophore uptake transmembrane transporter activity"/>
    <property type="evidence" value="ECO:0007669"/>
    <property type="project" value="TreeGrafter"/>
</dbReference>
<evidence type="ECO:0000256" key="7">
    <source>
        <dbReference type="ARBA" id="ARBA00023004"/>
    </source>
</evidence>
<evidence type="ECO:0000256" key="10">
    <source>
        <dbReference type="ARBA" id="ARBA00023136"/>
    </source>
</evidence>
<evidence type="ECO:0000256" key="9">
    <source>
        <dbReference type="ARBA" id="ARBA00023077"/>
    </source>
</evidence>
<evidence type="ECO:0000256" key="1">
    <source>
        <dbReference type="ARBA" id="ARBA00004571"/>
    </source>
</evidence>
<dbReference type="STRING" id="474950.SAMN05421771_1104"/>
<evidence type="ECO:0000313" key="17">
    <source>
        <dbReference type="EMBL" id="SFS05616.1"/>
    </source>
</evidence>
<comment type="subcellular location">
    <subcellularLocation>
        <location evidence="1">Cell outer membrane</location>
        <topology evidence="1">Multi-pass membrane protein</topology>
    </subcellularLocation>
</comment>
<evidence type="ECO:0000259" key="15">
    <source>
        <dbReference type="Pfam" id="PF00593"/>
    </source>
</evidence>
<evidence type="ECO:0000256" key="6">
    <source>
        <dbReference type="ARBA" id="ARBA00022729"/>
    </source>
</evidence>
<keyword evidence="8" id="KW-0406">Ion transport</keyword>
<comment type="similarity">
    <text evidence="12">Belongs to the TonB-dependent receptor family.</text>
</comment>
<dbReference type="OrthoDB" id="15609at2"/>
<evidence type="ECO:0000256" key="14">
    <source>
        <dbReference type="SAM" id="SignalP"/>
    </source>
</evidence>
<evidence type="ECO:0000256" key="4">
    <source>
        <dbReference type="ARBA" id="ARBA00022496"/>
    </source>
</evidence>
<dbReference type="GO" id="GO:0009279">
    <property type="term" value="C:cell outer membrane"/>
    <property type="evidence" value="ECO:0007669"/>
    <property type="project" value="UniProtKB-SubCell"/>
</dbReference>
<evidence type="ECO:0000256" key="12">
    <source>
        <dbReference type="RuleBase" id="RU003357"/>
    </source>
</evidence>
<dbReference type="Pfam" id="PF07715">
    <property type="entry name" value="Plug"/>
    <property type="match status" value="1"/>
</dbReference>
<dbReference type="PANTHER" id="PTHR32552:SF89">
    <property type="entry name" value="CATECHOLATE SIDEROPHORE RECEPTOR FIU"/>
    <property type="match status" value="1"/>
</dbReference>
<feature type="region of interest" description="Disordered" evidence="13">
    <location>
        <begin position="20"/>
        <end position="51"/>
    </location>
</feature>
<feature type="domain" description="TonB-dependent receptor-like beta-barrel" evidence="15">
    <location>
        <begin position="325"/>
        <end position="759"/>
    </location>
</feature>
<dbReference type="InterPro" id="IPR039426">
    <property type="entry name" value="TonB-dep_rcpt-like"/>
</dbReference>
<dbReference type="InterPro" id="IPR000531">
    <property type="entry name" value="Beta-barrel_TonB"/>
</dbReference>
<feature type="compositionally biased region" description="Polar residues" evidence="13">
    <location>
        <begin position="40"/>
        <end position="51"/>
    </location>
</feature>
<dbReference type="InterPro" id="IPR036942">
    <property type="entry name" value="Beta-barrel_TonB_sf"/>
</dbReference>
<evidence type="ECO:0000256" key="2">
    <source>
        <dbReference type="ARBA" id="ARBA00022448"/>
    </source>
</evidence>
<keyword evidence="3" id="KW-1134">Transmembrane beta strand</keyword>
<gene>
    <name evidence="17" type="ORF">SAMN05421771_1104</name>
</gene>
<evidence type="ECO:0000256" key="11">
    <source>
        <dbReference type="ARBA" id="ARBA00023237"/>
    </source>
</evidence>
<keyword evidence="5" id="KW-0812">Transmembrane</keyword>